<dbReference type="Proteomes" id="UP000054908">
    <property type="component" value="Unassembled WGS sequence"/>
</dbReference>
<accession>A0A0W0WE95</accession>
<evidence type="ECO:0000256" key="1">
    <source>
        <dbReference type="SAM" id="Phobius"/>
    </source>
</evidence>
<dbReference type="AlphaFoldDB" id="A0A0W0WE95"/>
<sequence length="138" mass="15065">MSPFLSKIKLRSTLVMRHITQSTIACLLAMTKGNLYVLSFHHWEIAIGTGLGTGLISLLASYGNLVKFQTSRYGVAAIAFVGTSIADFVSHGGMSIKEALITGLGAALLSFFVSFTPLDKYLADLQEKLEEEKKHIRE</sequence>
<dbReference type="RefSeq" id="WP_058451270.1">
    <property type="nucleotide sequence ID" value="NZ_CAAAIB010000005.1"/>
</dbReference>
<feature type="transmembrane region" description="Helical" evidence="1">
    <location>
        <begin position="73"/>
        <end position="93"/>
    </location>
</feature>
<name>A0A0W0WE95_9GAMM</name>
<dbReference type="OrthoDB" id="5653199at2"/>
<feature type="transmembrane region" description="Helical" evidence="1">
    <location>
        <begin position="45"/>
        <end position="66"/>
    </location>
</feature>
<feature type="transmembrane region" description="Helical" evidence="1">
    <location>
        <begin position="99"/>
        <end position="118"/>
    </location>
</feature>
<organism evidence="2 3">
    <name type="scientific">Legionella maceachernii</name>
    <dbReference type="NCBI Taxonomy" id="466"/>
    <lineage>
        <taxon>Bacteria</taxon>
        <taxon>Pseudomonadati</taxon>
        <taxon>Pseudomonadota</taxon>
        <taxon>Gammaproteobacteria</taxon>
        <taxon>Legionellales</taxon>
        <taxon>Legionellaceae</taxon>
        <taxon>Legionella</taxon>
    </lineage>
</organism>
<protein>
    <recommendedName>
        <fullName evidence="4">Holin</fullName>
    </recommendedName>
</protein>
<evidence type="ECO:0000313" key="3">
    <source>
        <dbReference type="Proteomes" id="UP000054908"/>
    </source>
</evidence>
<dbReference type="PATRIC" id="fig|466.6.peg.469"/>
<comment type="caution">
    <text evidence="2">The sequence shown here is derived from an EMBL/GenBank/DDBJ whole genome shotgun (WGS) entry which is preliminary data.</text>
</comment>
<keyword evidence="1" id="KW-0812">Transmembrane</keyword>
<dbReference type="EMBL" id="LNYL01000010">
    <property type="protein sequence ID" value="KTD30626.1"/>
    <property type="molecule type" value="Genomic_DNA"/>
</dbReference>
<gene>
    <name evidence="2" type="ORF">Lmac_0442</name>
</gene>
<evidence type="ECO:0000313" key="2">
    <source>
        <dbReference type="EMBL" id="KTD30626.1"/>
    </source>
</evidence>
<keyword evidence="1" id="KW-1133">Transmembrane helix</keyword>
<keyword evidence="1" id="KW-0472">Membrane</keyword>
<keyword evidence="3" id="KW-1185">Reference proteome</keyword>
<evidence type="ECO:0008006" key="4">
    <source>
        <dbReference type="Google" id="ProtNLM"/>
    </source>
</evidence>
<reference evidence="2 3" key="1">
    <citation type="submission" date="2015-11" db="EMBL/GenBank/DDBJ databases">
        <title>Genomic analysis of 38 Legionella species identifies large and diverse effector repertoires.</title>
        <authorList>
            <person name="Burstein D."/>
            <person name="Amaro F."/>
            <person name="Zusman T."/>
            <person name="Lifshitz Z."/>
            <person name="Cohen O."/>
            <person name="Gilbert J.A."/>
            <person name="Pupko T."/>
            <person name="Shuman H.A."/>
            <person name="Segal G."/>
        </authorList>
    </citation>
    <scope>NUCLEOTIDE SEQUENCE [LARGE SCALE GENOMIC DNA]</scope>
    <source>
        <strain evidence="2 3">PX-1-G2-E2</strain>
    </source>
</reference>
<proteinExistence type="predicted"/>